<feature type="coiled-coil region" evidence="1">
    <location>
        <begin position="89"/>
        <end position="140"/>
    </location>
</feature>
<keyword evidence="3" id="KW-1185">Reference proteome</keyword>
<evidence type="ECO:0000313" key="3">
    <source>
        <dbReference type="Proteomes" id="UP001165090"/>
    </source>
</evidence>
<keyword evidence="1" id="KW-0175">Coiled coil</keyword>
<gene>
    <name evidence="2" type="ORF">VaNZ11_011282</name>
</gene>
<dbReference type="SUPFAM" id="SSF75553">
    <property type="entry name" value="Smc hinge domain"/>
    <property type="match status" value="1"/>
</dbReference>
<evidence type="ECO:0000256" key="1">
    <source>
        <dbReference type="SAM" id="Coils"/>
    </source>
</evidence>
<reference evidence="2 3" key="1">
    <citation type="journal article" date="2023" name="IScience">
        <title>Expanded male sex-determining region conserved during the evolution of homothallism in the green alga Volvox.</title>
        <authorList>
            <person name="Yamamoto K."/>
            <person name="Matsuzaki R."/>
            <person name="Mahakham W."/>
            <person name="Heman W."/>
            <person name="Sekimoto H."/>
            <person name="Kawachi M."/>
            <person name="Minakuchi Y."/>
            <person name="Toyoda A."/>
            <person name="Nozaki H."/>
        </authorList>
    </citation>
    <scope>NUCLEOTIDE SEQUENCE [LARGE SCALE GENOMIC DNA]</scope>
    <source>
        <strain evidence="2 3">NIES-4468</strain>
    </source>
</reference>
<dbReference type="EMBL" id="BSDZ01000078">
    <property type="protein sequence ID" value="GLI67083.1"/>
    <property type="molecule type" value="Genomic_DNA"/>
</dbReference>
<dbReference type="Gene3D" id="3.30.70.1620">
    <property type="match status" value="1"/>
</dbReference>
<protein>
    <submittedName>
        <fullName evidence="2">Uncharacterized protein</fullName>
    </submittedName>
</protein>
<evidence type="ECO:0000313" key="2">
    <source>
        <dbReference type="EMBL" id="GLI67083.1"/>
    </source>
</evidence>
<accession>A0ABQ5SB10</accession>
<sequence length="146" mass="15713">WLPLDLVHCDDPRVGPALHRAFGRHMIAADDAAAAVLARCGLSSVTLTGSVSHRGVLTGGWDGGGGGSVAGVRLLLERLWELTEIVRLEERLSVRLAQQQRRAAAAERRQVVAEAEALEAVAVDEEIQAAERQIQDLDEQLVAAQH</sequence>
<dbReference type="InterPro" id="IPR036277">
    <property type="entry name" value="SMC_hinge_sf"/>
</dbReference>
<organism evidence="2 3">
    <name type="scientific">Volvox africanus</name>
    <dbReference type="NCBI Taxonomy" id="51714"/>
    <lineage>
        <taxon>Eukaryota</taxon>
        <taxon>Viridiplantae</taxon>
        <taxon>Chlorophyta</taxon>
        <taxon>core chlorophytes</taxon>
        <taxon>Chlorophyceae</taxon>
        <taxon>CS clade</taxon>
        <taxon>Chlamydomonadales</taxon>
        <taxon>Volvocaceae</taxon>
        <taxon>Volvox</taxon>
    </lineage>
</organism>
<comment type="caution">
    <text evidence="2">The sequence shown here is derived from an EMBL/GenBank/DDBJ whole genome shotgun (WGS) entry which is preliminary data.</text>
</comment>
<dbReference type="Proteomes" id="UP001165090">
    <property type="component" value="Unassembled WGS sequence"/>
</dbReference>
<proteinExistence type="predicted"/>
<name>A0ABQ5SB10_9CHLO</name>
<feature type="non-terminal residue" evidence="2">
    <location>
        <position position="1"/>
    </location>
</feature>
<feature type="non-terminal residue" evidence="2">
    <location>
        <position position="146"/>
    </location>
</feature>